<comment type="caution">
    <text evidence="6">The sequence shown here is derived from an EMBL/GenBank/DDBJ whole genome shotgun (WGS) entry which is preliminary data.</text>
</comment>
<evidence type="ECO:0000256" key="1">
    <source>
        <dbReference type="ARBA" id="ARBA00005417"/>
    </source>
</evidence>
<feature type="region of interest" description="Disordered" evidence="4">
    <location>
        <begin position="225"/>
        <end position="248"/>
    </location>
</feature>
<keyword evidence="3 6" id="KW-0067">ATP-binding</keyword>
<keyword evidence="7" id="KW-1185">Reference proteome</keyword>
<dbReference type="Gene3D" id="3.40.50.300">
    <property type="entry name" value="P-loop containing nucleotide triphosphate hydrolases"/>
    <property type="match status" value="1"/>
</dbReference>
<dbReference type="InterPro" id="IPR039421">
    <property type="entry name" value="Type_1_exporter"/>
</dbReference>
<dbReference type="PANTHER" id="PTHR24221:SF248">
    <property type="entry name" value="ABC TRANSPORTER TRANSMEMBRANE REGION"/>
    <property type="match status" value="1"/>
</dbReference>
<dbReference type="InterPro" id="IPR003439">
    <property type="entry name" value="ABC_transporter-like_ATP-bd"/>
</dbReference>
<evidence type="ECO:0000256" key="4">
    <source>
        <dbReference type="SAM" id="MobiDB-lite"/>
    </source>
</evidence>
<organism evidence="6 7">
    <name type="scientific">Chelatococcus albus</name>
    <dbReference type="NCBI Taxonomy" id="3047466"/>
    <lineage>
        <taxon>Bacteria</taxon>
        <taxon>Pseudomonadati</taxon>
        <taxon>Pseudomonadota</taxon>
        <taxon>Alphaproteobacteria</taxon>
        <taxon>Hyphomicrobiales</taxon>
        <taxon>Chelatococcaceae</taxon>
        <taxon>Chelatococcus</taxon>
    </lineage>
</organism>
<evidence type="ECO:0000313" key="6">
    <source>
        <dbReference type="EMBL" id="MDJ1159888.1"/>
    </source>
</evidence>
<comment type="similarity">
    <text evidence="1">Belongs to the ABC transporter superfamily.</text>
</comment>
<accession>A0ABT7AKI7</accession>
<evidence type="ECO:0000259" key="5">
    <source>
        <dbReference type="PROSITE" id="PS50893"/>
    </source>
</evidence>
<evidence type="ECO:0000313" key="7">
    <source>
        <dbReference type="Proteomes" id="UP001321492"/>
    </source>
</evidence>
<dbReference type="SMART" id="SM00382">
    <property type="entry name" value="AAA"/>
    <property type="match status" value="1"/>
</dbReference>
<feature type="domain" description="ABC transporter" evidence="5">
    <location>
        <begin position="1"/>
        <end position="237"/>
    </location>
</feature>
<keyword evidence="2" id="KW-0547">Nucleotide-binding</keyword>
<proteinExistence type="inferred from homology"/>
<dbReference type="SUPFAM" id="SSF52540">
    <property type="entry name" value="P-loop containing nucleoside triphosphate hydrolases"/>
    <property type="match status" value="1"/>
</dbReference>
<evidence type="ECO:0000256" key="3">
    <source>
        <dbReference type="ARBA" id="ARBA00022840"/>
    </source>
</evidence>
<dbReference type="PROSITE" id="PS50893">
    <property type="entry name" value="ABC_TRANSPORTER_2"/>
    <property type="match status" value="1"/>
</dbReference>
<reference evidence="6 7" key="1">
    <citation type="submission" date="2023-05" db="EMBL/GenBank/DDBJ databases">
        <title>Chelatococcus sp. nov., a moderately thermophilic bacterium isolated from hot spring microbial mat.</title>
        <authorList>
            <person name="Hu C.-J."/>
            <person name="Li W.-J."/>
        </authorList>
    </citation>
    <scope>NUCLEOTIDE SEQUENCE [LARGE SCALE GENOMIC DNA]</scope>
    <source>
        <strain evidence="6 7">SYSU G07232</strain>
    </source>
</reference>
<dbReference type="RefSeq" id="WP_283741887.1">
    <property type="nucleotide sequence ID" value="NZ_JASJEV010000014.1"/>
</dbReference>
<dbReference type="EMBL" id="JASJEV010000014">
    <property type="protein sequence ID" value="MDJ1159888.1"/>
    <property type="molecule type" value="Genomic_DNA"/>
</dbReference>
<sequence length="248" mass="26470">MEVTGLVFRTADVRRPILAGITFDCPPASVVIIIGPTGAGKSTLLRMIAGLARPTAGTIRFDGSAIENWDPDQLGCYVGYLPQDAELMGGTVAEAIAGFDESATDEDVVRAAVLASAHDMIVSLPRGYETEIGRDGSRLSGGQRQRIGLARAFFGKRRLILLDEPNSNLDYEGEEALCDAIRQAKARGATLLVATHRPRLLTVADLILFLRDGAQVAFGVPSEVMPQSMSRPTSVRRVRPAAQGGARP</sequence>
<dbReference type="GO" id="GO:0005524">
    <property type="term" value="F:ATP binding"/>
    <property type="evidence" value="ECO:0007669"/>
    <property type="project" value="UniProtKB-KW"/>
</dbReference>
<dbReference type="PANTHER" id="PTHR24221">
    <property type="entry name" value="ATP-BINDING CASSETTE SUB-FAMILY B"/>
    <property type="match status" value="1"/>
</dbReference>
<gene>
    <name evidence="6" type="ORF">QNA08_16850</name>
</gene>
<dbReference type="Proteomes" id="UP001321492">
    <property type="component" value="Unassembled WGS sequence"/>
</dbReference>
<dbReference type="InterPro" id="IPR017871">
    <property type="entry name" value="ABC_transporter-like_CS"/>
</dbReference>
<dbReference type="Pfam" id="PF00005">
    <property type="entry name" value="ABC_tran"/>
    <property type="match status" value="1"/>
</dbReference>
<dbReference type="InterPro" id="IPR027417">
    <property type="entry name" value="P-loop_NTPase"/>
</dbReference>
<evidence type="ECO:0000256" key="2">
    <source>
        <dbReference type="ARBA" id="ARBA00022741"/>
    </source>
</evidence>
<protein>
    <submittedName>
        <fullName evidence="6">ATP-binding cassette domain-containing protein</fullName>
    </submittedName>
</protein>
<dbReference type="InterPro" id="IPR003593">
    <property type="entry name" value="AAA+_ATPase"/>
</dbReference>
<dbReference type="PROSITE" id="PS00211">
    <property type="entry name" value="ABC_TRANSPORTER_1"/>
    <property type="match status" value="1"/>
</dbReference>
<name>A0ABT7AKI7_9HYPH</name>